<dbReference type="InterPro" id="IPR050707">
    <property type="entry name" value="HTH_MetabolicPath_Reg"/>
</dbReference>
<dbReference type="Proteomes" id="UP000701702">
    <property type="component" value="Unassembled WGS sequence"/>
</dbReference>
<dbReference type="PANTHER" id="PTHR30136:SF39">
    <property type="entry name" value="TRANSCRIPTIONAL REGULATORY PROTEIN"/>
    <property type="match status" value="1"/>
</dbReference>
<dbReference type="Pfam" id="PF09339">
    <property type="entry name" value="HTH_IclR"/>
    <property type="match status" value="1"/>
</dbReference>
<comment type="caution">
    <text evidence="7">The sequence shown here is derived from an EMBL/GenBank/DDBJ whole genome shotgun (WGS) entry which is preliminary data.</text>
</comment>
<dbReference type="SUPFAM" id="SSF46785">
    <property type="entry name" value="Winged helix' DNA-binding domain"/>
    <property type="match status" value="1"/>
</dbReference>
<keyword evidence="2" id="KW-0238">DNA-binding</keyword>
<proteinExistence type="predicted"/>
<dbReference type="EMBL" id="CAJZAF010000025">
    <property type="protein sequence ID" value="CAG9179811.1"/>
    <property type="molecule type" value="Genomic_DNA"/>
</dbReference>
<dbReference type="PROSITE" id="PS51077">
    <property type="entry name" value="HTH_ICLR"/>
    <property type="match status" value="1"/>
</dbReference>
<evidence type="ECO:0000256" key="3">
    <source>
        <dbReference type="ARBA" id="ARBA00023163"/>
    </source>
</evidence>
<reference evidence="7 8" key="1">
    <citation type="submission" date="2021-08" db="EMBL/GenBank/DDBJ databases">
        <authorList>
            <person name="Peeters C."/>
        </authorList>
    </citation>
    <scope>NUCLEOTIDE SEQUENCE [LARGE SCALE GENOMIC DNA]</scope>
    <source>
        <strain evidence="7 8">LMG 23994</strain>
    </source>
</reference>
<organism evidence="7 8">
    <name type="scientific">Cupriavidus pinatubonensis</name>
    <dbReference type="NCBI Taxonomy" id="248026"/>
    <lineage>
        <taxon>Bacteria</taxon>
        <taxon>Pseudomonadati</taxon>
        <taxon>Pseudomonadota</taxon>
        <taxon>Betaproteobacteria</taxon>
        <taxon>Burkholderiales</taxon>
        <taxon>Burkholderiaceae</taxon>
        <taxon>Cupriavidus</taxon>
    </lineage>
</organism>
<evidence type="ECO:0000256" key="2">
    <source>
        <dbReference type="ARBA" id="ARBA00023125"/>
    </source>
</evidence>
<dbReference type="Gene3D" id="1.10.10.10">
    <property type="entry name" value="Winged helix-like DNA-binding domain superfamily/Winged helix DNA-binding domain"/>
    <property type="match status" value="1"/>
</dbReference>
<keyword evidence="3" id="KW-0804">Transcription</keyword>
<name>A0ABN7Z4Z3_9BURK</name>
<dbReference type="InterPro" id="IPR036388">
    <property type="entry name" value="WH-like_DNA-bd_sf"/>
</dbReference>
<sequence>MVSGQAARRRITGNAVDDLSETSKASDGAQSIRRALAILRIVAAGQERGVRLVDVVASTGLSQPTVHRILRVLIAEGAAEQNPETRRYVIGNEVSLLGLARVARFPLRAAAEPYLQYLSETLGDTIFLTIANGDDSVCIGRWPGSYPVKVLSIDVGARRPLGVGVSGLVLLSSRTEDEIRAIIQRNAKRLAALKVDPEELMARTHQVRELGYGYTAKGVVPGSRAVAVPIYDGSGAVVAGMALATITERLPAARLSSVVKEMQKQAELLRQRIGEIRQSRI</sequence>
<dbReference type="SMART" id="SM00346">
    <property type="entry name" value="HTH_ICLR"/>
    <property type="match status" value="1"/>
</dbReference>
<dbReference type="Pfam" id="PF01614">
    <property type="entry name" value="IclR_C"/>
    <property type="match status" value="1"/>
</dbReference>
<evidence type="ECO:0000259" key="5">
    <source>
        <dbReference type="PROSITE" id="PS51077"/>
    </source>
</evidence>
<feature type="coiled-coil region" evidence="4">
    <location>
        <begin position="252"/>
        <end position="279"/>
    </location>
</feature>
<evidence type="ECO:0000259" key="6">
    <source>
        <dbReference type="PROSITE" id="PS51078"/>
    </source>
</evidence>
<keyword evidence="1" id="KW-0805">Transcription regulation</keyword>
<accession>A0ABN7Z4Z3</accession>
<evidence type="ECO:0000256" key="1">
    <source>
        <dbReference type="ARBA" id="ARBA00023015"/>
    </source>
</evidence>
<dbReference type="PANTHER" id="PTHR30136">
    <property type="entry name" value="HELIX-TURN-HELIX TRANSCRIPTIONAL REGULATOR, ICLR FAMILY"/>
    <property type="match status" value="1"/>
</dbReference>
<protein>
    <submittedName>
        <fullName evidence="7">HTH-type transcriptional regulator XynR</fullName>
    </submittedName>
</protein>
<evidence type="ECO:0000313" key="8">
    <source>
        <dbReference type="Proteomes" id="UP000701702"/>
    </source>
</evidence>
<gene>
    <name evidence="7" type="primary">xynR_5</name>
    <name evidence="7" type="ORF">LMG23994_04262</name>
</gene>
<dbReference type="InterPro" id="IPR014757">
    <property type="entry name" value="Tscrpt_reg_IclR_C"/>
</dbReference>
<dbReference type="PROSITE" id="PS51078">
    <property type="entry name" value="ICLR_ED"/>
    <property type="match status" value="1"/>
</dbReference>
<evidence type="ECO:0000313" key="7">
    <source>
        <dbReference type="EMBL" id="CAG9179811.1"/>
    </source>
</evidence>
<keyword evidence="8" id="KW-1185">Reference proteome</keyword>
<keyword evidence="4" id="KW-0175">Coiled coil</keyword>
<dbReference type="InterPro" id="IPR029016">
    <property type="entry name" value="GAF-like_dom_sf"/>
</dbReference>
<feature type="domain" description="IclR-ED" evidence="6">
    <location>
        <begin position="93"/>
        <end position="275"/>
    </location>
</feature>
<feature type="domain" description="HTH iclR-type" evidence="5">
    <location>
        <begin position="29"/>
        <end position="92"/>
    </location>
</feature>
<dbReference type="InterPro" id="IPR036390">
    <property type="entry name" value="WH_DNA-bd_sf"/>
</dbReference>
<dbReference type="SUPFAM" id="SSF55781">
    <property type="entry name" value="GAF domain-like"/>
    <property type="match status" value="1"/>
</dbReference>
<dbReference type="InterPro" id="IPR005471">
    <property type="entry name" value="Tscrpt_reg_IclR_N"/>
</dbReference>
<dbReference type="Gene3D" id="3.30.450.40">
    <property type="match status" value="1"/>
</dbReference>
<evidence type="ECO:0000256" key="4">
    <source>
        <dbReference type="SAM" id="Coils"/>
    </source>
</evidence>